<dbReference type="RefSeq" id="WP_200235986.1">
    <property type="nucleotide sequence ID" value="NZ_NRRV01000016.1"/>
</dbReference>
<gene>
    <name evidence="10" type="ORF">CKO31_08490</name>
</gene>
<evidence type="ECO:0000256" key="8">
    <source>
        <dbReference type="SAM" id="Phobius"/>
    </source>
</evidence>
<dbReference type="PROSITE" id="PS51379">
    <property type="entry name" value="4FE4S_FER_2"/>
    <property type="match status" value="1"/>
</dbReference>
<evidence type="ECO:0000256" key="4">
    <source>
        <dbReference type="ARBA" id="ARBA00022737"/>
    </source>
</evidence>
<dbReference type="InterPro" id="IPR011886">
    <property type="entry name" value="NapH_MauN"/>
</dbReference>
<feature type="transmembrane region" description="Helical" evidence="8">
    <location>
        <begin position="166"/>
        <end position="187"/>
    </location>
</feature>
<keyword evidence="2" id="KW-0004">4Fe-4S</keyword>
<dbReference type="PANTHER" id="PTHR30176">
    <property type="entry name" value="FERREDOXIN-TYPE PROTEIN NAPH"/>
    <property type="match status" value="1"/>
</dbReference>
<keyword evidence="1" id="KW-0813">Transport</keyword>
<feature type="transmembrane region" description="Helical" evidence="8">
    <location>
        <begin position="134"/>
        <end position="154"/>
    </location>
</feature>
<evidence type="ECO:0000256" key="3">
    <source>
        <dbReference type="ARBA" id="ARBA00022723"/>
    </source>
</evidence>
<comment type="caution">
    <text evidence="10">The sequence shown here is derived from an EMBL/GenBank/DDBJ whole genome shotgun (WGS) entry which is preliminary data.</text>
</comment>
<keyword evidence="8" id="KW-0472">Membrane</keyword>
<evidence type="ECO:0000259" key="9">
    <source>
        <dbReference type="PROSITE" id="PS51379"/>
    </source>
</evidence>
<sequence length="304" mass="33076">MSEQGTKASSPSRPWLHRHRWLVLRRFNQLGILAMFMLPPLFGGMFAAGNLSSSMTLDILPLTDPLLLVQSMLTGAWPALTGFVGAALVLVFYAVLGGRVFCSWVCPVNLVTDFAAWLRRRLGIRAGGRISRNLRWWLLGLVLLLPLVTGAMVWEYVNPVSMLHRGLIFGLGYAWLILAAVFLYDLLVVPRGWCGHLCPMGACYAAIGAAAPVHIAAPRRARCDDCMDCFTVCPEPQVIKPALKAAAGHGPVIDSIDCTKCGRCVEVCDREVFGLALGWVGPDGHLRREAEARQTPAGLQEGSA</sequence>
<dbReference type="Pfam" id="PF12801">
    <property type="entry name" value="Fer4_5"/>
    <property type="match status" value="2"/>
</dbReference>
<dbReference type="InterPro" id="IPR051684">
    <property type="entry name" value="Electron_Trans/Redox"/>
</dbReference>
<dbReference type="InterPro" id="IPR017896">
    <property type="entry name" value="4Fe4S_Fe-S-bd"/>
</dbReference>
<dbReference type="NCBIfam" id="TIGR02163">
    <property type="entry name" value="napH"/>
    <property type="match status" value="1"/>
</dbReference>
<feature type="transmembrane region" description="Helical" evidence="8">
    <location>
        <begin position="72"/>
        <end position="96"/>
    </location>
</feature>
<dbReference type="SUPFAM" id="SSF54862">
    <property type="entry name" value="4Fe-4S ferredoxins"/>
    <property type="match status" value="1"/>
</dbReference>
<protein>
    <submittedName>
        <fullName evidence="10">Quinol dehydrogenase ferredoxin subunit NapH</fullName>
    </submittedName>
</protein>
<feature type="transmembrane region" description="Helical" evidence="8">
    <location>
        <begin position="30"/>
        <end position="52"/>
    </location>
</feature>
<accession>A0ABS1CFW7</accession>
<keyword evidence="4" id="KW-0677">Repeat</keyword>
<dbReference type="Proteomes" id="UP000748752">
    <property type="component" value="Unassembled WGS sequence"/>
</dbReference>
<keyword evidence="3" id="KW-0479">Metal-binding</keyword>
<evidence type="ECO:0000313" key="10">
    <source>
        <dbReference type="EMBL" id="MBK1630779.1"/>
    </source>
</evidence>
<keyword evidence="8" id="KW-0812">Transmembrane</keyword>
<dbReference type="PANTHER" id="PTHR30176:SF3">
    <property type="entry name" value="FERREDOXIN-TYPE PROTEIN NAPH"/>
    <property type="match status" value="1"/>
</dbReference>
<proteinExistence type="predicted"/>
<name>A0ABS1CFW7_9GAMM</name>
<keyword evidence="6" id="KW-0408">Iron</keyword>
<organism evidence="10 11">
    <name type="scientific">Thiohalocapsa halophila</name>
    <dbReference type="NCBI Taxonomy" id="69359"/>
    <lineage>
        <taxon>Bacteria</taxon>
        <taxon>Pseudomonadati</taxon>
        <taxon>Pseudomonadota</taxon>
        <taxon>Gammaproteobacteria</taxon>
        <taxon>Chromatiales</taxon>
        <taxon>Chromatiaceae</taxon>
        <taxon>Thiohalocapsa</taxon>
    </lineage>
</organism>
<feature type="domain" description="4Fe-4S ferredoxin-type" evidence="9">
    <location>
        <begin position="249"/>
        <end position="278"/>
    </location>
</feature>
<evidence type="ECO:0000256" key="5">
    <source>
        <dbReference type="ARBA" id="ARBA00022982"/>
    </source>
</evidence>
<keyword evidence="5" id="KW-0249">Electron transport</keyword>
<evidence type="ECO:0000256" key="6">
    <source>
        <dbReference type="ARBA" id="ARBA00023004"/>
    </source>
</evidence>
<evidence type="ECO:0000256" key="1">
    <source>
        <dbReference type="ARBA" id="ARBA00022448"/>
    </source>
</evidence>
<dbReference type="InterPro" id="IPR017900">
    <property type="entry name" value="4Fe4S_Fe_S_CS"/>
</dbReference>
<keyword evidence="8" id="KW-1133">Transmembrane helix</keyword>
<reference evidence="10 11" key="1">
    <citation type="journal article" date="2020" name="Microorganisms">
        <title>Osmotic Adaptation and Compatible Solute Biosynthesis of Phototrophic Bacteria as Revealed from Genome Analyses.</title>
        <authorList>
            <person name="Imhoff J.F."/>
            <person name="Rahn T."/>
            <person name="Kunzel S."/>
            <person name="Keller A."/>
            <person name="Neulinger S.C."/>
        </authorList>
    </citation>
    <scope>NUCLEOTIDE SEQUENCE [LARGE SCALE GENOMIC DNA]</scope>
    <source>
        <strain evidence="10 11">DSM 6210</strain>
    </source>
</reference>
<evidence type="ECO:0000313" key="11">
    <source>
        <dbReference type="Proteomes" id="UP000748752"/>
    </source>
</evidence>
<dbReference type="NCBIfam" id="NF007013">
    <property type="entry name" value="PRK09477.1"/>
    <property type="match status" value="1"/>
</dbReference>
<keyword evidence="11" id="KW-1185">Reference proteome</keyword>
<dbReference type="EMBL" id="NRRV01000016">
    <property type="protein sequence ID" value="MBK1630779.1"/>
    <property type="molecule type" value="Genomic_DNA"/>
</dbReference>
<dbReference type="Pfam" id="PF12838">
    <property type="entry name" value="Fer4_7"/>
    <property type="match status" value="1"/>
</dbReference>
<dbReference type="PROSITE" id="PS00198">
    <property type="entry name" value="4FE4S_FER_1"/>
    <property type="match status" value="1"/>
</dbReference>
<keyword evidence="7" id="KW-0411">Iron-sulfur</keyword>
<evidence type="ECO:0000256" key="7">
    <source>
        <dbReference type="ARBA" id="ARBA00023014"/>
    </source>
</evidence>
<evidence type="ECO:0000256" key="2">
    <source>
        <dbReference type="ARBA" id="ARBA00022485"/>
    </source>
</evidence>
<dbReference type="Gene3D" id="3.30.70.20">
    <property type="match status" value="1"/>
</dbReference>